<dbReference type="HAMAP" id="MF_00422">
    <property type="entry name" value="SecE"/>
    <property type="match status" value="1"/>
</dbReference>
<accession>A0A4P6EPP3</accession>
<name>A0A4P6EPP3_9MICO</name>
<dbReference type="Pfam" id="PF00584">
    <property type="entry name" value="SecE"/>
    <property type="match status" value="1"/>
</dbReference>
<dbReference type="GO" id="GO:0043952">
    <property type="term" value="P:protein transport by the Sec complex"/>
    <property type="evidence" value="ECO:0007669"/>
    <property type="project" value="UniProtKB-UniRule"/>
</dbReference>
<evidence type="ECO:0000256" key="3">
    <source>
        <dbReference type="ARBA" id="ARBA00022475"/>
    </source>
</evidence>
<dbReference type="InterPro" id="IPR005807">
    <property type="entry name" value="SecE_bac"/>
</dbReference>
<evidence type="ECO:0000256" key="2">
    <source>
        <dbReference type="ARBA" id="ARBA00022448"/>
    </source>
</evidence>
<sequence length="84" mass="9091">MSESTGAVQAGGAKERDHRDRKGLFARIALFVRQVVAELKKVVSPTRQELLTYTGVVLVFVVIVMAFVGVLDFLIGKGVFALLG</sequence>
<dbReference type="PANTHER" id="PTHR33910:SF1">
    <property type="entry name" value="PROTEIN TRANSLOCASE SUBUNIT SECE"/>
    <property type="match status" value="1"/>
</dbReference>
<feature type="transmembrane region" description="Helical" evidence="9">
    <location>
        <begin position="50"/>
        <end position="75"/>
    </location>
</feature>
<evidence type="ECO:0000256" key="7">
    <source>
        <dbReference type="ARBA" id="ARBA00023010"/>
    </source>
</evidence>
<dbReference type="RefSeq" id="WP_129205565.1">
    <property type="nucleotide sequence ID" value="NZ_CP035495.1"/>
</dbReference>
<evidence type="ECO:0000256" key="9">
    <source>
        <dbReference type="HAMAP-Rule" id="MF_00422"/>
    </source>
</evidence>
<keyword evidence="6 9" id="KW-1133">Transmembrane helix</keyword>
<dbReference type="GO" id="GO:0065002">
    <property type="term" value="P:intracellular protein transmembrane transport"/>
    <property type="evidence" value="ECO:0007669"/>
    <property type="project" value="UniProtKB-UniRule"/>
</dbReference>
<dbReference type="PANTHER" id="PTHR33910">
    <property type="entry name" value="PROTEIN TRANSLOCASE SUBUNIT SECE"/>
    <property type="match status" value="1"/>
</dbReference>
<dbReference type="NCBIfam" id="TIGR00964">
    <property type="entry name" value="secE_bact"/>
    <property type="match status" value="1"/>
</dbReference>
<reference evidence="10 11" key="1">
    <citation type="submission" date="2019-01" db="EMBL/GenBank/DDBJ databases">
        <title>Genome sequencing of strain 2JSPR-7.</title>
        <authorList>
            <person name="Heo J."/>
            <person name="Kim S.-J."/>
            <person name="Kim J.-S."/>
            <person name="Hong S.-B."/>
            <person name="Kwon S.-W."/>
        </authorList>
    </citation>
    <scope>NUCLEOTIDE SEQUENCE [LARGE SCALE GENOMIC DNA]</scope>
    <source>
        <strain evidence="10 11">2JSPR-7</strain>
    </source>
</reference>
<keyword evidence="3 9" id="KW-1003">Cell membrane</keyword>
<protein>
    <recommendedName>
        <fullName evidence="9">Protein translocase subunit SecE</fullName>
    </recommendedName>
</protein>
<dbReference type="GO" id="GO:0006605">
    <property type="term" value="P:protein targeting"/>
    <property type="evidence" value="ECO:0007669"/>
    <property type="project" value="UniProtKB-UniRule"/>
</dbReference>
<dbReference type="GO" id="GO:0005886">
    <property type="term" value="C:plasma membrane"/>
    <property type="evidence" value="ECO:0007669"/>
    <property type="project" value="UniProtKB-SubCell"/>
</dbReference>
<keyword evidence="2 9" id="KW-0813">Transport</keyword>
<keyword evidence="4 9" id="KW-0812">Transmembrane</keyword>
<comment type="subunit">
    <text evidence="9">Component of the Sec protein translocase complex. Heterotrimer consisting of SecY, SecE and SecG subunits. The heterotrimers can form oligomers, although 1 heterotrimer is thought to be able to translocate proteins. Interacts with the ribosome. Interacts with SecDF, and other proteins may be involved. Interacts with SecA.</text>
</comment>
<comment type="similarity">
    <text evidence="9">Belongs to the SecE/SEC61-gamma family.</text>
</comment>
<evidence type="ECO:0000256" key="1">
    <source>
        <dbReference type="ARBA" id="ARBA00004370"/>
    </source>
</evidence>
<evidence type="ECO:0000256" key="6">
    <source>
        <dbReference type="ARBA" id="ARBA00022989"/>
    </source>
</evidence>
<evidence type="ECO:0000256" key="8">
    <source>
        <dbReference type="ARBA" id="ARBA00023136"/>
    </source>
</evidence>
<dbReference type="InterPro" id="IPR001901">
    <property type="entry name" value="Translocase_SecE/Sec61-g"/>
</dbReference>
<gene>
    <name evidence="9 10" type="primary">secE</name>
    <name evidence="10" type="ORF">ET495_15715</name>
</gene>
<keyword evidence="5 9" id="KW-0653">Protein transport</keyword>
<evidence type="ECO:0000256" key="4">
    <source>
        <dbReference type="ARBA" id="ARBA00022692"/>
    </source>
</evidence>
<comment type="subcellular location">
    <subcellularLocation>
        <location evidence="9">Cell membrane</location>
        <topology evidence="9">Single-pass membrane protein</topology>
    </subcellularLocation>
    <subcellularLocation>
        <location evidence="1">Membrane</location>
    </subcellularLocation>
</comment>
<dbReference type="Proteomes" id="UP000291758">
    <property type="component" value="Chromosome"/>
</dbReference>
<comment type="function">
    <text evidence="9">Essential subunit of the Sec protein translocation channel SecYEG. Clamps together the 2 halves of SecY. May contact the channel plug during translocation.</text>
</comment>
<dbReference type="OrthoDB" id="9805743at2"/>
<dbReference type="EMBL" id="CP035495">
    <property type="protein sequence ID" value="QAY64415.1"/>
    <property type="molecule type" value="Genomic_DNA"/>
</dbReference>
<dbReference type="Gene3D" id="1.20.5.1030">
    <property type="entry name" value="Preprotein translocase secy subunit"/>
    <property type="match status" value="1"/>
</dbReference>
<proteinExistence type="inferred from homology"/>
<evidence type="ECO:0000313" key="11">
    <source>
        <dbReference type="Proteomes" id="UP000291758"/>
    </source>
</evidence>
<keyword evidence="11" id="KW-1185">Reference proteome</keyword>
<evidence type="ECO:0000313" key="10">
    <source>
        <dbReference type="EMBL" id="QAY64415.1"/>
    </source>
</evidence>
<dbReference type="AlphaFoldDB" id="A0A4P6EPP3"/>
<dbReference type="GO" id="GO:0009306">
    <property type="term" value="P:protein secretion"/>
    <property type="evidence" value="ECO:0007669"/>
    <property type="project" value="UniProtKB-UniRule"/>
</dbReference>
<organism evidence="10 11">
    <name type="scientific">Xylanimonas allomyrinae</name>
    <dbReference type="NCBI Taxonomy" id="2509459"/>
    <lineage>
        <taxon>Bacteria</taxon>
        <taxon>Bacillati</taxon>
        <taxon>Actinomycetota</taxon>
        <taxon>Actinomycetes</taxon>
        <taxon>Micrococcales</taxon>
        <taxon>Promicromonosporaceae</taxon>
        <taxon>Xylanimonas</taxon>
    </lineage>
</organism>
<dbReference type="GO" id="GO:0008320">
    <property type="term" value="F:protein transmembrane transporter activity"/>
    <property type="evidence" value="ECO:0007669"/>
    <property type="project" value="UniProtKB-UniRule"/>
</dbReference>
<evidence type="ECO:0000256" key="5">
    <source>
        <dbReference type="ARBA" id="ARBA00022927"/>
    </source>
</evidence>
<dbReference type="KEGG" id="xyl:ET495_15715"/>
<dbReference type="InterPro" id="IPR038379">
    <property type="entry name" value="SecE_sf"/>
</dbReference>
<keyword evidence="8 9" id="KW-0472">Membrane</keyword>
<keyword evidence="7 9" id="KW-0811">Translocation</keyword>